<dbReference type="Pfam" id="PF13193">
    <property type="entry name" value="AMP-binding_C"/>
    <property type="match status" value="1"/>
</dbReference>
<reference evidence="3 4" key="1">
    <citation type="journal article" date="2019" name="Int. J. Syst. Evol. Microbiol.">
        <title>The Global Catalogue of Microorganisms (GCM) 10K type strain sequencing project: providing services to taxonomists for standard genome sequencing and annotation.</title>
        <authorList>
            <consortium name="The Broad Institute Genomics Platform"/>
            <consortium name="The Broad Institute Genome Sequencing Center for Infectious Disease"/>
            <person name="Wu L."/>
            <person name="Ma J."/>
        </authorList>
    </citation>
    <scope>NUCLEOTIDE SEQUENCE [LARGE SCALE GENOMIC DNA]</scope>
    <source>
        <strain evidence="3 4">JCM 10671</strain>
    </source>
</reference>
<dbReference type="PROSITE" id="PS00455">
    <property type="entry name" value="AMP_BINDING"/>
    <property type="match status" value="1"/>
</dbReference>
<dbReference type="InterPro" id="IPR025110">
    <property type="entry name" value="AMP-bd_C"/>
</dbReference>
<proteinExistence type="predicted"/>
<organism evidence="3 4">
    <name type="scientific">Sporichthya brevicatena</name>
    <dbReference type="NCBI Taxonomy" id="171442"/>
    <lineage>
        <taxon>Bacteria</taxon>
        <taxon>Bacillati</taxon>
        <taxon>Actinomycetota</taxon>
        <taxon>Actinomycetes</taxon>
        <taxon>Sporichthyales</taxon>
        <taxon>Sporichthyaceae</taxon>
        <taxon>Sporichthya</taxon>
    </lineage>
</organism>
<accession>A0ABN1GEW3</accession>
<dbReference type="InterPro" id="IPR042099">
    <property type="entry name" value="ANL_N_sf"/>
</dbReference>
<name>A0ABN1GEW3_9ACTN</name>
<dbReference type="InterPro" id="IPR045851">
    <property type="entry name" value="AMP-bd_C_sf"/>
</dbReference>
<keyword evidence="4" id="KW-1185">Reference proteome</keyword>
<gene>
    <name evidence="3" type="ORF">GCM10009547_10180</name>
</gene>
<dbReference type="EMBL" id="BAAAHE010000007">
    <property type="protein sequence ID" value="GAA0610055.1"/>
    <property type="molecule type" value="Genomic_DNA"/>
</dbReference>
<dbReference type="NCBIfam" id="NF004837">
    <property type="entry name" value="PRK06187.1"/>
    <property type="match status" value="1"/>
</dbReference>
<dbReference type="PANTHER" id="PTHR43767:SF7">
    <property type="entry name" value="MEDIUM_LONG-CHAIN-FATTY-ACID--COA LIGASE FADD8"/>
    <property type="match status" value="1"/>
</dbReference>
<dbReference type="InterPro" id="IPR020845">
    <property type="entry name" value="AMP-binding_CS"/>
</dbReference>
<protein>
    <submittedName>
        <fullName evidence="3">Acyl-CoA synthetase</fullName>
    </submittedName>
</protein>
<dbReference type="InterPro" id="IPR050237">
    <property type="entry name" value="ATP-dep_AMP-bd_enzyme"/>
</dbReference>
<dbReference type="Gene3D" id="3.30.300.30">
    <property type="match status" value="1"/>
</dbReference>
<evidence type="ECO:0000259" key="1">
    <source>
        <dbReference type="Pfam" id="PF00501"/>
    </source>
</evidence>
<evidence type="ECO:0000259" key="2">
    <source>
        <dbReference type="Pfam" id="PF13193"/>
    </source>
</evidence>
<feature type="domain" description="AMP-dependent synthetase/ligase" evidence="1">
    <location>
        <begin position="8"/>
        <end position="379"/>
    </location>
</feature>
<dbReference type="CDD" id="cd17631">
    <property type="entry name" value="FACL_FadD13-like"/>
    <property type="match status" value="1"/>
</dbReference>
<dbReference type="Gene3D" id="3.40.50.12780">
    <property type="entry name" value="N-terminal domain of ligase-like"/>
    <property type="match status" value="1"/>
</dbReference>
<dbReference type="InterPro" id="IPR000873">
    <property type="entry name" value="AMP-dep_synth/lig_dom"/>
</dbReference>
<feature type="domain" description="AMP-binding enzyme C-terminal" evidence="2">
    <location>
        <begin position="429"/>
        <end position="504"/>
    </location>
</feature>
<dbReference type="Proteomes" id="UP001500957">
    <property type="component" value="Unassembled WGS sequence"/>
</dbReference>
<evidence type="ECO:0000313" key="3">
    <source>
        <dbReference type="EMBL" id="GAA0610055.1"/>
    </source>
</evidence>
<dbReference type="PANTHER" id="PTHR43767">
    <property type="entry name" value="LONG-CHAIN-FATTY-ACID--COA LIGASE"/>
    <property type="match status" value="1"/>
</dbReference>
<sequence>MNTGDLLTNAARSYPDHPAFIFEGESRTYAESCARADAWARALLAGGLQRGDRVALYLRNCPEFLETLYGTWKAGGVVVPLNATFTADELAWHLADSGATVLLTDAEGLPAVAKARPDLPGLARVVCHDPGAARPELPADELLDQTLAAQSGEPLVSVDVAENDLAWIAYTSGTTGRPKGAMLTHRVLIYQCLTTLADVERMDQTHVGMHAAPLSHGSGHNSLAFTMKACTQVIHQRWGFDTALFLEQVERYRVAAMFLVPTQIKMIVEHPDLPNRDVSSLQWICYGGAPMYREDQKRALKALGPVLVQCFGQTESPMSGTVLTRDEHSLHDGDGRERSVGRVRVGIELKILDPEGNEVPPGEAGEICLRGPTLMAGYWNRPEATAETLAGGWLHTGDVGMVDSHGYLFILDRLKDLIISGGLNVYPHEIEDVLITHPAVSEACVIGVPHEKWGEAVHAVVVPVEGATVDPAELISWSGQYLAGYKKPKSVDVVDALPKTTYGKVAKREVRAPYWAGLGRNI</sequence>
<evidence type="ECO:0000313" key="4">
    <source>
        <dbReference type="Proteomes" id="UP001500957"/>
    </source>
</evidence>
<dbReference type="SUPFAM" id="SSF56801">
    <property type="entry name" value="Acetyl-CoA synthetase-like"/>
    <property type="match status" value="1"/>
</dbReference>
<dbReference type="RefSeq" id="WP_344602273.1">
    <property type="nucleotide sequence ID" value="NZ_BAAAHE010000007.1"/>
</dbReference>
<dbReference type="Pfam" id="PF00501">
    <property type="entry name" value="AMP-binding"/>
    <property type="match status" value="1"/>
</dbReference>
<comment type="caution">
    <text evidence="3">The sequence shown here is derived from an EMBL/GenBank/DDBJ whole genome shotgun (WGS) entry which is preliminary data.</text>
</comment>